<organism evidence="2 3">
    <name type="scientific">Liparis tanakae</name>
    <name type="common">Tanaka's snailfish</name>
    <dbReference type="NCBI Taxonomy" id="230148"/>
    <lineage>
        <taxon>Eukaryota</taxon>
        <taxon>Metazoa</taxon>
        <taxon>Chordata</taxon>
        <taxon>Craniata</taxon>
        <taxon>Vertebrata</taxon>
        <taxon>Euteleostomi</taxon>
        <taxon>Actinopterygii</taxon>
        <taxon>Neopterygii</taxon>
        <taxon>Teleostei</taxon>
        <taxon>Neoteleostei</taxon>
        <taxon>Acanthomorphata</taxon>
        <taxon>Eupercaria</taxon>
        <taxon>Perciformes</taxon>
        <taxon>Cottioidei</taxon>
        <taxon>Cottales</taxon>
        <taxon>Liparidae</taxon>
        <taxon>Liparis</taxon>
    </lineage>
</organism>
<comment type="caution">
    <text evidence="2">The sequence shown here is derived from an EMBL/GenBank/DDBJ whole genome shotgun (WGS) entry which is preliminary data.</text>
</comment>
<protein>
    <submittedName>
        <fullName evidence="2">Uncharacterized protein</fullName>
    </submittedName>
</protein>
<dbReference type="EMBL" id="SRLO01001541">
    <property type="protein sequence ID" value="TNN37039.1"/>
    <property type="molecule type" value="Genomic_DNA"/>
</dbReference>
<evidence type="ECO:0000313" key="3">
    <source>
        <dbReference type="Proteomes" id="UP000314294"/>
    </source>
</evidence>
<evidence type="ECO:0000256" key="1">
    <source>
        <dbReference type="SAM" id="MobiDB-lite"/>
    </source>
</evidence>
<keyword evidence="3" id="KW-1185">Reference proteome</keyword>
<proteinExistence type="predicted"/>
<sequence>MKASSWRPASPPDPPVLLQETGTNHPARSGDGPLHCKHSASKNKDKNVPVIGCEHMPDHAHSTASHDLISAQKHRTAPDRTFSIVKCVHNNSSVQESWKWSGAEREERRKLLLFSFPLLISIIDQCLGSYGFQKKMDSQPGCLLVASTIISRSRLALSSAFLWPSPAFLTSDVCVSVCKALGHRDSGYHLTQAPGQHPVPEPDLHSCKQAIYVRDNHPPRALRGRHNSAV</sequence>
<evidence type="ECO:0000313" key="2">
    <source>
        <dbReference type="EMBL" id="TNN37039.1"/>
    </source>
</evidence>
<feature type="region of interest" description="Disordered" evidence="1">
    <location>
        <begin position="1"/>
        <end position="56"/>
    </location>
</feature>
<gene>
    <name evidence="2" type="ORF">EYF80_052798</name>
</gene>
<reference evidence="2 3" key="1">
    <citation type="submission" date="2019-03" db="EMBL/GenBank/DDBJ databases">
        <title>First draft genome of Liparis tanakae, snailfish: a comprehensive survey of snailfish specific genes.</title>
        <authorList>
            <person name="Kim W."/>
            <person name="Song I."/>
            <person name="Jeong J.-H."/>
            <person name="Kim D."/>
            <person name="Kim S."/>
            <person name="Ryu S."/>
            <person name="Song J.Y."/>
            <person name="Lee S.K."/>
        </authorList>
    </citation>
    <scope>NUCLEOTIDE SEQUENCE [LARGE SCALE GENOMIC DNA]</scope>
    <source>
        <tissue evidence="2">Muscle</tissue>
    </source>
</reference>
<dbReference type="AlphaFoldDB" id="A0A4Z2F768"/>
<name>A0A4Z2F768_9TELE</name>
<accession>A0A4Z2F768</accession>
<dbReference type="Proteomes" id="UP000314294">
    <property type="component" value="Unassembled WGS sequence"/>
</dbReference>